<sequence length="512" mass="56683">MNHSISPPSHTVRRSWNARIRAIIGSHAVILALLAGQFALVQLFTGSQYGDAPRNMHWGILIVENPAFLFGAPDTYERIKGFPPDPPSLAPLALYRFPQGGLHRWWGPVPLLIFALVWFAAHSYTAMHLVVPLAGAGVVLLTYRLARLWLTRREALIAAAFLACFPLFRDYATVAYSEALSALALTAALLAYIRERTVATVILGGVAALMKLDLLALYFGVVGIASVLSFIAQRRRRESVPRRVWAHTLAALVGPAMIAAPWVWLHYLGRGERAPTGGLSLQQFSLVAPQMLELLFYIPWYGALLTLAVIGALAVVGARSGSFPVPVLALLLAWLGLGVVVLLVYAATPGSGNSPRIIIPALPPLALLVAAGITRLPLPWKRRAAFYLIVLFAVINLVTIGYYTVEGARLRSYEPVWRVLREQPRGYVLTEAYWHTILYARQPATWFEIDETFQRNIMENVDHFARYLDQHPIRYVVLPASGNAPASPEVRSYLDHHARRVEAGEFVVYVVR</sequence>
<organism evidence="9 10">
    <name type="scientific">Roseiflexus castenholzii (strain DSM 13941 / HLO8)</name>
    <dbReference type="NCBI Taxonomy" id="383372"/>
    <lineage>
        <taxon>Bacteria</taxon>
        <taxon>Bacillati</taxon>
        <taxon>Chloroflexota</taxon>
        <taxon>Chloroflexia</taxon>
        <taxon>Chloroflexales</taxon>
        <taxon>Roseiflexineae</taxon>
        <taxon>Roseiflexaceae</taxon>
        <taxon>Roseiflexus</taxon>
    </lineage>
</organism>
<gene>
    <name evidence="9" type="ordered locus">Rcas_2534</name>
</gene>
<dbReference type="Proteomes" id="UP000000263">
    <property type="component" value="Chromosome"/>
</dbReference>
<keyword evidence="2" id="KW-1003">Cell membrane</keyword>
<feature type="transmembrane region" description="Helical" evidence="8">
    <location>
        <begin position="214"/>
        <end position="232"/>
    </location>
</feature>
<feature type="transmembrane region" description="Helical" evidence="8">
    <location>
        <begin position="294"/>
        <end position="316"/>
    </location>
</feature>
<dbReference type="GO" id="GO:0005886">
    <property type="term" value="C:plasma membrane"/>
    <property type="evidence" value="ECO:0007669"/>
    <property type="project" value="UniProtKB-SubCell"/>
</dbReference>
<feature type="transmembrane region" description="Helical" evidence="8">
    <location>
        <begin position="385"/>
        <end position="405"/>
    </location>
</feature>
<dbReference type="KEGG" id="rca:Rcas_2534"/>
<evidence type="ECO:0000256" key="1">
    <source>
        <dbReference type="ARBA" id="ARBA00004651"/>
    </source>
</evidence>
<keyword evidence="5 8" id="KW-0812">Transmembrane</keyword>
<feature type="transmembrane region" description="Helical" evidence="8">
    <location>
        <begin position="130"/>
        <end position="150"/>
    </location>
</feature>
<keyword evidence="4 9" id="KW-0808">Transferase</keyword>
<feature type="transmembrane region" description="Helical" evidence="8">
    <location>
        <begin position="105"/>
        <end position="124"/>
    </location>
</feature>
<evidence type="ECO:0000256" key="5">
    <source>
        <dbReference type="ARBA" id="ARBA00022692"/>
    </source>
</evidence>
<dbReference type="InterPro" id="IPR050297">
    <property type="entry name" value="LipidA_mod_glycosyltrf_83"/>
</dbReference>
<dbReference type="PANTHER" id="PTHR33908:SF11">
    <property type="entry name" value="MEMBRANE PROTEIN"/>
    <property type="match status" value="1"/>
</dbReference>
<keyword evidence="6 8" id="KW-1133">Transmembrane helix</keyword>
<feature type="transmembrane region" description="Helical" evidence="8">
    <location>
        <begin position="20"/>
        <end position="44"/>
    </location>
</feature>
<evidence type="ECO:0000256" key="4">
    <source>
        <dbReference type="ARBA" id="ARBA00022679"/>
    </source>
</evidence>
<feature type="transmembrane region" description="Helical" evidence="8">
    <location>
        <begin position="56"/>
        <end position="72"/>
    </location>
</feature>
<dbReference type="eggNOG" id="COG1807">
    <property type="taxonomic scope" value="Bacteria"/>
</dbReference>
<feature type="transmembrane region" description="Helical" evidence="8">
    <location>
        <begin position="357"/>
        <end position="378"/>
    </location>
</feature>
<accession>A7NM58</accession>
<dbReference type="EMBL" id="CP000804">
    <property type="protein sequence ID" value="ABU58613.1"/>
    <property type="molecule type" value="Genomic_DNA"/>
</dbReference>
<keyword evidence="7 8" id="KW-0472">Membrane</keyword>
<evidence type="ECO:0000256" key="2">
    <source>
        <dbReference type="ARBA" id="ARBA00022475"/>
    </source>
</evidence>
<dbReference type="GO" id="GO:0009103">
    <property type="term" value="P:lipopolysaccharide biosynthetic process"/>
    <property type="evidence" value="ECO:0007669"/>
    <property type="project" value="UniProtKB-ARBA"/>
</dbReference>
<keyword evidence="10" id="KW-1185">Reference proteome</keyword>
<feature type="transmembrane region" description="Helical" evidence="8">
    <location>
        <begin position="171"/>
        <end position="194"/>
    </location>
</feature>
<protein>
    <submittedName>
        <fullName evidence="9">4-amino-4-deoxy-L-arabinose transferase and related glycosyltransferase of PMT family-like protein</fullName>
    </submittedName>
</protein>
<evidence type="ECO:0000256" key="3">
    <source>
        <dbReference type="ARBA" id="ARBA00022676"/>
    </source>
</evidence>
<dbReference type="AlphaFoldDB" id="A7NM58"/>
<feature type="transmembrane region" description="Helical" evidence="8">
    <location>
        <begin position="323"/>
        <end position="345"/>
    </location>
</feature>
<feature type="transmembrane region" description="Helical" evidence="8">
    <location>
        <begin position="244"/>
        <end position="265"/>
    </location>
</feature>
<evidence type="ECO:0000256" key="7">
    <source>
        <dbReference type="ARBA" id="ARBA00023136"/>
    </source>
</evidence>
<dbReference type="OrthoDB" id="145047at2"/>
<name>A7NM58_ROSCS</name>
<proteinExistence type="predicted"/>
<evidence type="ECO:0000313" key="9">
    <source>
        <dbReference type="EMBL" id="ABU58613.1"/>
    </source>
</evidence>
<keyword evidence="3" id="KW-0328">Glycosyltransferase</keyword>
<reference evidence="9 10" key="1">
    <citation type="submission" date="2007-08" db="EMBL/GenBank/DDBJ databases">
        <title>Complete sequence of Roseiflexus castenholzii DSM 13941.</title>
        <authorList>
            <consortium name="US DOE Joint Genome Institute"/>
            <person name="Copeland A."/>
            <person name="Lucas S."/>
            <person name="Lapidus A."/>
            <person name="Barry K."/>
            <person name="Glavina del Rio T."/>
            <person name="Dalin E."/>
            <person name="Tice H."/>
            <person name="Pitluck S."/>
            <person name="Thompson L.S."/>
            <person name="Brettin T."/>
            <person name="Bruce D."/>
            <person name="Detter J.C."/>
            <person name="Han C."/>
            <person name="Tapia R."/>
            <person name="Schmutz J."/>
            <person name="Larimer F."/>
            <person name="Land M."/>
            <person name="Hauser L."/>
            <person name="Kyrpides N."/>
            <person name="Mikhailova N."/>
            <person name="Bryant D.A."/>
            <person name="Hanada S."/>
            <person name="Tsukatani Y."/>
            <person name="Richardson P."/>
        </authorList>
    </citation>
    <scope>NUCLEOTIDE SEQUENCE [LARGE SCALE GENOMIC DNA]</scope>
    <source>
        <strain evidence="10">DSM 13941 / HLO8</strain>
    </source>
</reference>
<evidence type="ECO:0000256" key="6">
    <source>
        <dbReference type="ARBA" id="ARBA00022989"/>
    </source>
</evidence>
<evidence type="ECO:0000313" key="10">
    <source>
        <dbReference type="Proteomes" id="UP000000263"/>
    </source>
</evidence>
<dbReference type="GO" id="GO:0016763">
    <property type="term" value="F:pentosyltransferase activity"/>
    <property type="evidence" value="ECO:0007669"/>
    <property type="project" value="TreeGrafter"/>
</dbReference>
<dbReference type="PANTHER" id="PTHR33908">
    <property type="entry name" value="MANNOSYLTRANSFERASE YKCB-RELATED"/>
    <property type="match status" value="1"/>
</dbReference>
<dbReference type="HOGENOM" id="CLU_531950_0_0_0"/>
<evidence type="ECO:0000256" key="8">
    <source>
        <dbReference type="SAM" id="Phobius"/>
    </source>
</evidence>
<comment type="subcellular location">
    <subcellularLocation>
        <location evidence="1">Cell membrane</location>
        <topology evidence="1">Multi-pass membrane protein</topology>
    </subcellularLocation>
</comment>
<dbReference type="RefSeq" id="WP_012121037.1">
    <property type="nucleotide sequence ID" value="NC_009767.1"/>
</dbReference>